<evidence type="ECO:0000313" key="3">
    <source>
        <dbReference type="Proteomes" id="UP000694005"/>
    </source>
</evidence>
<feature type="compositionally biased region" description="Basic residues" evidence="1">
    <location>
        <begin position="1"/>
        <end position="14"/>
    </location>
</feature>
<evidence type="ECO:0000313" key="2">
    <source>
        <dbReference type="EMBL" id="CAG7899416.1"/>
    </source>
</evidence>
<dbReference type="AlphaFoldDB" id="A0A8D9HH84"/>
<dbReference type="EMBL" id="LS974624">
    <property type="protein sequence ID" value="CAG7899416.1"/>
    <property type="molecule type" value="Genomic_DNA"/>
</dbReference>
<sequence length="153" mass="17356">MATALKKNRKKRGHVSAGHGRIGKHRKHPGDLAVGTYKSSREEHWLGQSFLSIFSISHVIFDVDAIYRIKPKCHNDWPSQYVYAVTKPDLELTRLKEPPQRLEDSCGNPQTELLCFTGHFTGDRILTSCFPLPNCVLLLCLLLCSFCKLDSYP</sequence>
<evidence type="ECO:0000256" key="1">
    <source>
        <dbReference type="SAM" id="MobiDB-lite"/>
    </source>
</evidence>
<organism evidence="2 3">
    <name type="scientific">Brassica campestris</name>
    <name type="common">Field mustard</name>
    <dbReference type="NCBI Taxonomy" id="3711"/>
    <lineage>
        <taxon>Eukaryota</taxon>
        <taxon>Viridiplantae</taxon>
        <taxon>Streptophyta</taxon>
        <taxon>Embryophyta</taxon>
        <taxon>Tracheophyta</taxon>
        <taxon>Spermatophyta</taxon>
        <taxon>Magnoliopsida</taxon>
        <taxon>eudicotyledons</taxon>
        <taxon>Gunneridae</taxon>
        <taxon>Pentapetalae</taxon>
        <taxon>rosids</taxon>
        <taxon>malvids</taxon>
        <taxon>Brassicales</taxon>
        <taxon>Brassicaceae</taxon>
        <taxon>Brassiceae</taxon>
        <taxon>Brassica</taxon>
    </lineage>
</organism>
<accession>A0A8D9HH84</accession>
<evidence type="ECO:0008006" key="4">
    <source>
        <dbReference type="Google" id="ProtNLM"/>
    </source>
</evidence>
<feature type="region of interest" description="Disordered" evidence="1">
    <location>
        <begin position="1"/>
        <end position="30"/>
    </location>
</feature>
<dbReference type="Proteomes" id="UP000694005">
    <property type="component" value="Chromosome A08"/>
</dbReference>
<reference evidence="2 3" key="1">
    <citation type="submission" date="2021-07" db="EMBL/GenBank/DDBJ databases">
        <authorList>
            <consortium name="Genoscope - CEA"/>
            <person name="William W."/>
        </authorList>
    </citation>
    <scope>NUCLEOTIDE SEQUENCE [LARGE SCALE GENOMIC DNA]</scope>
</reference>
<name>A0A8D9HH84_BRACM</name>
<protein>
    <recommendedName>
        <fullName evidence="4">Ribosomal protein L18e/L15P domain-containing protein</fullName>
    </recommendedName>
</protein>
<proteinExistence type="predicted"/>
<dbReference type="Gramene" id="A08p30820.2_BraZ1">
    <property type="protein sequence ID" value="A08p30820.2_BraZ1.CDS"/>
    <property type="gene ID" value="A08g30820.2_BraZ1"/>
</dbReference>
<gene>
    <name evidence="2" type="ORF">BRAPAZ1V2_A08P30820.2</name>
</gene>